<evidence type="ECO:0000313" key="4">
    <source>
        <dbReference type="Proteomes" id="UP000222542"/>
    </source>
</evidence>
<dbReference type="Proteomes" id="UP000222542">
    <property type="component" value="Unassembled WGS sequence"/>
</dbReference>
<dbReference type="Pfam" id="PF12146">
    <property type="entry name" value="Hydrolase_4"/>
    <property type="match status" value="1"/>
</dbReference>
<proteinExistence type="predicted"/>
<dbReference type="InterPro" id="IPR022742">
    <property type="entry name" value="Hydrolase_4"/>
</dbReference>
<reference evidence="3 4" key="2">
    <citation type="journal article" date="2017" name="Genome Biol.">
        <title>New reference genome sequences of hot pepper reveal the massive evolution of plant disease-resistance genes by retroduplication.</title>
        <authorList>
            <person name="Kim S."/>
            <person name="Park J."/>
            <person name="Yeom S.I."/>
            <person name="Kim Y.M."/>
            <person name="Seo E."/>
            <person name="Kim K.T."/>
            <person name="Kim M.S."/>
            <person name="Lee J.M."/>
            <person name="Cheong K."/>
            <person name="Shin H.S."/>
            <person name="Kim S.B."/>
            <person name="Han K."/>
            <person name="Lee J."/>
            <person name="Park M."/>
            <person name="Lee H.A."/>
            <person name="Lee H.Y."/>
            <person name="Lee Y."/>
            <person name="Oh S."/>
            <person name="Lee J.H."/>
            <person name="Choi E."/>
            <person name="Choi E."/>
            <person name="Lee S.E."/>
            <person name="Jeon J."/>
            <person name="Kim H."/>
            <person name="Choi G."/>
            <person name="Song H."/>
            <person name="Lee J."/>
            <person name="Lee S.C."/>
            <person name="Kwon J.K."/>
            <person name="Lee H.Y."/>
            <person name="Koo N."/>
            <person name="Hong Y."/>
            <person name="Kim R.W."/>
            <person name="Kang W.H."/>
            <person name="Huh J.H."/>
            <person name="Kang B.C."/>
            <person name="Yang T.J."/>
            <person name="Lee Y.H."/>
            <person name="Bennetzen J.L."/>
            <person name="Choi D."/>
        </authorList>
    </citation>
    <scope>NUCLEOTIDE SEQUENCE [LARGE SCALE GENOMIC DNA]</scope>
    <source>
        <strain evidence="4">cv. CM334</strain>
    </source>
</reference>
<dbReference type="SUPFAM" id="SSF53474">
    <property type="entry name" value="alpha/beta-Hydrolases"/>
    <property type="match status" value="1"/>
</dbReference>
<dbReference type="STRING" id="4072.A0A2G3AJQ4"/>
<dbReference type="AlphaFoldDB" id="A0A2G3AJQ4"/>
<accession>A0A2G3AJQ4</accession>
<feature type="compositionally biased region" description="Basic and acidic residues" evidence="1">
    <location>
        <begin position="140"/>
        <end position="152"/>
    </location>
</feature>
<dbReference type="Gene3D" id="3.40.50.1820">
    <property type="entry name" value="alpha/beta hydrolase"/>
    <property type="match status" value="1"/>
</dbReference>
<feature type="domain" description="Serine aminopeptidase S33" evidence="2">
    <location>
        <begin position="58"/>
        <end position="108"/>
    </location>
</feature>
<dbReference type="Gramene" id="PHT94418">
    <property type="protein sequence ID" value="PHT94418"/>
    <property type="gene ID" value="T459_02300"/>
</dbReference>
<evidence type="ECO:0000259" key="2">
    <source>
        <dbReference type="Pfam" id="PF12146"/>
    </source>
</evidence>
<dbReference type="EMBL" id="AYRZ02000001">
    <property type="protein sequence ID" value="PHT94418.1"/>
    <property type="molecule type" value="Genomic_DNA"/>
</dbReference>
<sequence length="152" mass="16943">MEENQTKSPQQPLLHYWGNTPEQEYYNLQGIKSTKSFFTSPRGLKLFTRSWVPSTPTPPHGVIFMIHGYGNDISWTFQATPIHLAKNGFACFALDLEGHGQSQGKMTIESQMMDATTSMGANNITTSSRTNAPPTMAPAKKPEKFSGIDFKR</sequence>
<feature type="compositionally biased region" description="Polar residues" evidence="1">
    <location>
        <begin position="122"/>
        <end position="133"/>
    </location>
</feature>
<dbReference type="InterPro" id="IPR051044">
    <property type="entry name" value="MAG_DAG_Lipase"/>
</dbReference>
<evidence type="ECO:0000256" key="1">
    <source>
        <dbReference type="SAM" id="MobiDB-lite"/>
    </source>
</evidence>
<dbReference type="PANTHER" id="PTHR11614">
    <property type="entry name" value="PHOSPHOLIPASE-RELATED"/>
    <property type="match status" value="1"/>
</dbReference>
<keyword evidence="4" id="KW-1185">Reference proteome</keyword>
<feature type="region of interest" description="Disordered" evidence="1">
    <location>
        <begin position="122"/>
        <end position="152"/>
    </location>
</feature>
<gene>
    <name evidence="3" type="ORF">T459_02300</name>
</gene>
<name>A0A2G3AJQ4_CAPAN</name>
<reference evidence="3 4" key="1">
    <citation type="journal article" date="2014" name="Nat. Genet.">
        <title>Genome sequence of the hot pepper provides insights into the evolution of pungency in Capsicum species.</title>
        <authorList>
            <person name="Kim S."/>
            <person name="Park M."/>
            <person name="Yeom S.I."/>
            <person name="Kim Y.M."/>
            <person name="Lee J.M."/>
            <person name="Lee H.A."/>
            <person name="Seo E."/>
            <person name="Choi J."/>
            <person name="Cheong K."/>
            <person name="Kim K.T."/>
            <person name="Jung K."/>
            <person name="Lee G.W."/>
            <person name="Oh S.K."/>
            <person name="Bae C."/>
            <person name="Kim S.B."/>
            <person name="Lee H.Y."/>
            <person name="Kim S.Y."/>
            <person name="Kim M.S."/>
            <person name="Kang B.C."/>
            <person name="Jo Y.D."/>
            <person name="Yang H.B."/>
            <person name="Jeong H.J."/>
            <person name="Kang W.H."/>
            <person name="Kwon J.K."/>
            <person name="Shin C."/>
            <person name="Lim J.Y."/>
            <person name="Park J.H."/>
            <person name="Huh J.H."/>
            <person name="Kim J.S."/>
            <person name="Kim B.D."/>
            <person name="Cohen O."/>
            <person name="Paran I."/>
            <person name="Suh M.C."/>
            <person name="Lee S.B."/>
            <person name="Kim Y.K."/>
            <person name="Shin Y."/>
            <person name="Noh S.J."/>
            <person name="Park J."/>
            <person name="Seo Y.S."/>
            <person name="Kwon S.Y."/>
            <person name="Kim H.A."/>
            <person name="Park J.M."/>
            <person name="Kim H.J."/>
            <person name="Choi S.B."/>
            <person name="Bosland P.W."/>
            <person name="Reeves G."/>
            <person name="Jo S.H."/>
            <person name="Lee B.W."/>
            <person name="Cho H.T."/>
            <person name="Choi H.S."/>
            <person name="Lee M.S."/>
            <person name="Yu Y."/>
            <person name="Do Choi Y."/>
            <person name="Park B.S."/>
            <person name="van Deynze A."/>
            <person name="Ashrafi H."/>
            <person name="Hill T."/>
            <person name="Kim W.T."/>
            <person name="Pai H.S."/>
            <person name="Ahn H.K."/>
            <person name="Yeam I."/>
            <person name="Giovannoni J.J."/>
            <person name="Rose J.K."/>
            <person name="Sorensen I."/>
            <person name="Lee S.J."/>
            <person name="Kim R.W."/>
            <person name="Choi I.Y."/>
            <person name="Choi B.S."/>
            <person name="Lim J.S."/>
            <person name="Lee Y.H."/>
            <person name="Choi D."/>
        </authorList>
    </citation>
    <scope>NUCLEOTIDE SEQUENCE [LARGE SCALE GENOMIC DNA]</scope>
    <source>
        <strain evidence="4">cv. CM334</strain>
    </source>
</reference>
<organism evidence="3 4">
    <name type="scientific">Capsicum annuum</name>
    <name type="common">Capsicum pepper</name>
    <dbReference type="NCBI Taxonomy" id="4072"/>
    <lineage>
        <taxon>Eukaryota</taxon>
        <taxon>Viridiplantae</taxon>
        <taxon>Streptophyta</taxon>
        <taxon>Embryophyta</taxon>
        <taxon>Tracheophyta</taxon>
        <taxon>Spermatophyta</taxon>
        <taxon>Magnoliopsida</taxon>
        <taxon>eudicotyledons</taxon>
        <taxon>Gunneridae</taxon>
        <taxon>Pentapetalae</taxon>
        <taxon>asterids</taxon>
        <taxon>lamiids</taxon>
        <taxon>Solanales</taxon>
        <taxon>Solanaceae</taxon>
        <taxon>Solanoideae</taxon>
        <taxon>Capsiceae</taxon>
        <taxon>Capsicum</taxon>
    </lineage>
</organism>
<protein>
    <recommendedName>
        <fullName evidence="2">Serine aminopeptidase S33 domain-containing protein</fullName>
    </recommendedName>
</protein>
<comment type="caution">
    <text evidence="3">The sequence shown here is derived from an EMBL/GenBank/DDBJ whole genome shotgun (WGS) entry which is preliminary data.</text>
</comment>
<dbReference type="OMA" id="HYTSICG"/>
<dbReference type="InterPro" id="IPR029058">
    <property type="entry name" value="AB_hydrolase_fold"/>
</dbReference>
<evidence type="ECO:0000313" key="3">
    <source>
        <dbReference type="EMBL" id="PHT94418.1"/>
    </source>
</evidence>